<organism evidence="1 2">
    <name type="scientific">Chromohalobacter sarecensis</name>
    <dbReference type="NCBI Taxonomy" id="245294"/>
    <lineage>
        <taxon>Bacteria</taxon>
        <taxon>Pseudomonadati</taxon>
        <taxon>Pseudomonadota</taxon>
        <taxon>Gammaproteobacteria</taxon>
        <taxon>Oceanospirillales</taxon>
        <taxon>Halomonadaceae</taxon>
        <taxon>Chromohalobacter</taxon>
    </lineage>
</organism>
<dbReference type="RefSeq" id="WP_246975722.1">
    <property type="nucleotide sequence ID" value="NZ_JAKGAN010000009.1"/>
</dbReference>
<name>A0ABV9CZI7_9GAMM</name>
<dbReference type="InterPro" id="IPR025528">
    <property type="entry name" value="BrnA_antitoxin"/>
</dbReference>
<dbReference type="Pfam" id="PF14384">
    <property type="entry name" value="BrnA_antitoxin"/>
    <property type="match status" value="1"/>
</dbReference>
<reference evidence="2" key="1">
    <citation type="journal article" date="2019" name="Int. J. Syst. Evol. Microbiol.">
        <title>The Global Catalogue of Microorganisms (GCM) 10K type strain sequencing project: providing services to taxonomists for standard genome sequencing and annotation.</title>
        <authorList>
            <consortium name="The Broad Institute Genomics Platform"/>
            <consortium name="The Broad Institute Genome Sequencing Center for Infectious Disease"/>
            <person name="Wu L."/>
            <person name="Ma J."/>
        </authorList>
    </citation>
    <scope>NUCLEOTIDE SEQUENCE [LARGE SCALE GENOMIC DNA]</scope>
    <source>
        <strain evidence="2">CGMCC 1.12121</strain>
    </source>
</reference>
<evidence type="ECO:0000313" key="1">
    <source>
        <dbReference type="EMBL" id="MFC4538676.1"/>
    </source>
</evidence>
<dbReference type="Proteomes" id="UP001596030">
    <property type="component" value="Unassembled WGS sequence"/>
</dbReference>
<protein>
    <submittedName>
        <fullName evidence="1">BrnA antitoxin family protein</fullName>
    </submittedName>
</protein>
<evidence type="ECO:0000313" key="2">
    <source>
        <dbReference type="Proteomes" id="UP001596030"/>
    </source>
</evidence>
<keyword evidence="2" id="KW-1185">Reference proteome</keyword>
<accession>A0ABV9CZI7</accession>
<gene>
    <name evidence="1" type="ORF">ACFO0U_07820</name>
</gene>
<comment type="caution">
    <text evidence="1">The sequence shown here is derived from an EMBL/GenBank/DDBJ whole genome shotgun (WGS) entry which is preliminary data.</text>
</comment>
<sequence length="92" mass="10906">MRKPLTDKHGEVRELTDEDFKHMRPMAEVLPVDLQRTIRQRGQRGRQEAPTKVKTTMRLSPDVIDHFKEQGPGWQSRIDQALKEYIREHHHG</sequence>
<dbReference type="EMBL" id="JBHSEU010000011">
    <property type="protein sequence ID" value="MFC4538676.1"/>
    <property type="molecule type" value="Genomic_DNA"/>
</dbReference>
<proteinExistence type="predicted"/>